<comment type="caution">
    <text evidence="2">The sequence shown here is derived from an EMBL/GenBank/DDBJ whole genome shotgun (WGS) entry which is preliminary data.</text>
</comment>
<sequence length="67" mass="7195">MYVCCFPVPTNFGNAASNPSILMRDISTNCLETSAAKKSRRIGKGGDGLLVNKEEKGMKKMKVSSSP</sequence>
<keyword evidence="3" id="KW-1185">Reference proteome</keyword>
<accession>A0A3S3N767</accession>
<protein>
    <submittedName>
        <fullName evidence="2">Uncharacterized protein</fullName>
    </submittedName>
</protein>
<reference evidence="2 3" key="1">
    <citation type="journal article" date="2019" name="Nat. Plants">
        <title>Stout camphor tree genome fills gaps in understanding of flowering plant genome evolution.</title>
        <authorList>
            <person name="Chaw S.M."/>
            <person name="Liu Y.C."/>
            <person name="Wu Y.W."/>
            <person name="Wang H.Y."/>
            <person name="Lin C.I."/>
            <person name="Wu C.S."/>
            <person name="Ke H.M."/>
            <person name="Chang L.Y."/>
            <person name="Hsu C.Y."/>
            <person name="Yang H.T."/>
            <person name="Sudianto E."/>
            <person name="Hsu M.H."/>
            <person name="Wu K.P."/>
            <person name="Wang L.N."/>
            <person name="Leebens-Mack J.H."/>
            <person name="Tsai I.J."/>
        </authorList>
    </citation>
    <scope>NUCLEOTIDE SEQUENCE [LARGE SCALE GENOMIC DNA]</scope>
    <source>
        <strain evidence="3">cv. Chaw 1501</strain>
        <tissue evidence="2">Young leaves</tissue>
    </source>
</reference>
<evidence type="ECO:0000256" key="1">
    <source>
        <dbReference type="SAM" id="MobiDB-lite"/>
    </source>
</evidence>
<evidence type="ECO:0000313" key="3">
    <source>
        <dbReference type="Proteomes" id="UP000283530"/>
    </source>
</evidence>
<gene>
    <name evidence="2" type="ORF">CKAN_02292400</name>
</gene>
<organism evidence="2 3">
    <name type="scientific">Cinnamomum micranthum f. kanehirae</name>
    <dbReference type="NCBI Taxonomy" id="337451"/>
    <lineage>
        <taxon>Eukaryota</taxon>
        <taxon>Viridiplantae</taxon>
        <taxon>Streptophyta</taxon>
        <taxon>Embryophyta</taxon>
        <taxon>Tracheophyta</taxon>
        <taxon>Spermatophyta</taxon>
        <taxon>Magnoliopsida</taxon>
        <taxon>Magnoliidae</taxon>
        <taxon>Laurales</taxon>
        <taxon>Lauraceae</taxon>
        <taxon>Cinnamomum</taxon>
    </lineage>
</organism>
<dbReference type="AlphaFoldDB" id="A0A3S3N767"/>
<feature type="region of interest" description="Disordered" evidence="1">
    <location>
        <begin position="42"/>
        <end position="67"/>
    </location>
</feature>
<dbReference type="Proteomes" id="UP000283530">
    <property type="component" value="Unassembled WGS sequence"/>
</dbReference>
<name>A0A3S3N767_9MAGN</name>
<evidence type="ECO:0000313" key="2">
    <source>
        <dbReference type="EMBL" id="RWR93660.1"/>
    </source>
</evidence>
<proteinExistence type="predicted"/>
<dbReference type="EMBL" id="QPKB01000010">
    <property type="protein sequence ID" value="RWR93660.1"/>
    <property type="molecule type" value="Genomic_DNA"/>
</dbReference>